<evidence type="ECO:0000313" key="14">
    <source>
        <dbReference type="EMBL" id="KAJ1728000.1"/>
    </source>
</evidence>
<evidence type="ECO:0000256" key="10">
    <source>
        <dbReference type="ARBA" id="ARBA00032061"/>
    </source>
</evidence>
<comment type="subunit">
    <text evidence="3 12">Heterodimer with ALG14 to form a functional enzyme.</text>
</comment>
<comment type="function">
    <text evidence="9 12">Involved in protein N-glycosylation. Essential for the second step of the dolichol-linked oligosaccharide pathway.</text>
</comment>
<comment type="catalytic activity">
    <reaction evidence="11">
        <text>an N-acetyl-alpha-D-glucosaminyl-diphospho-di-trans,poly-cis-dolichol + UDP-N-acetyl-alpha-D-glucosamine = an N,N'-diacetylchitobiosyl-diphospho-di-trans,poly-cis-dolichol + UDP + H(+)</text>
        <dbReference type="Rhea" id="RHEA:23380"/>
        <dbReference type="Rhea" id="RHEA-COMP:19507"/>
        <dbReference type="Rhea" id="RHEA-COMP:19510"/>
        <dbReference type="ChEBI" id="CHEBI:15378"/>
        <dbReference type="ChEBI" id="CHEBI:57269"/>
        <dbReference type="ChEBI" id="CHEBI:57705"/>
        <dbReference type="ChEBI" id="CHEBI:58223"/>
        <dbReference type="ChEBI" id="CHEBI:58427"/>
        <dbReference type="EC" id="2.4.1.141"/>
    </reaction>
</comment>
<dbReference type="PANTHER" id="PTHR12867">
    <property type="entry name" value="GLYCOSYL TRANSFERASE-RELATED"/>
    <property type="match status" value="1"/>
</dbReference>
<comment type="caution">
    <text evidence="14">The sequence shown here is derived from an EMBL/GenBank/DDBJ whole genome shotgun (WGS) entry which is preliminary data.</text>
</comment>
<dbReference type="Gene3D" id="3.40.50.2000">
    <property type="entry name" value="Glycogen Phosphorylase B"/>
    <property type="match status" value="1"/>
</dbReference>
<keyword evidence="7 12" id="KW-0808">Transferase</keyword>
<evidence type="ECO:0000256" key="12">
    <source>
        <dbReference type="RuleBase" id="RU362128"/>
    </source>
</evidence>
<keyword evidence="15" id="KW-1185">Reference proteome</keyword>
<dbReference type="EMBL" id="JANBOI010000920">
    <property type="protein sequence ID" value="KAJ1728000.1"/>
    <property type="molecule type" value="Genomic_DNA"/>
</dbReference>
<dbReference type="InterPro" id="IPR007235">
    <property type="entry name" value="Glyco_trans_28_C"/>
</dbReference>
<evidence type="ECO:0000256" key="11">
    <source>
        <dbReference type="ARBA" id="ARBA00048184"/>
    </source>
</evidence>
<dbReference type="GO" id="GO:0006488">
    <property type="term" value="P:dolichol-linked oligosaccharide biosynthetic process"/>
    <property type="evidence" value="ECO:0007669"/>
    <property type="project" value="InterPro"/>
</dbReference>
<evidence type="ECO:0000259" key="13">
    <source>
        <dbReference type="Pfam" id="PF04101"/>
    </source>
</evidence>
<feature type="domain" description="Glycosyl transferase family 28 C-terminal" evidence="13">
    <location>
        <begin position="3"/>
        <end position="152"/>
    </location>
</feature>
<keyword evidence="8 12" id="KW-0256">Endoplasmic reticulum</keyword>
<evidence type="ECO:0000313" key="15">
    <source>
        <dbReference type="Proteomes" id="UP001143981"/>
    </source>
</evidence>
<comment type="subcellular location">
    <subcellularLocation>
        <location evidence="1 12">Endoplasmic reticulum</location>
    </subcellularLocation>
</comment>
<evidence type="ECO:0000256" key="9">
    <source>
        <dbReference type="ARBA" id="ARBA00024804"/>
    </source>
</evidence>
<dbReference type="SUPFAM" id="SSF53756">
    <property type="entry name" value="UDP-Glycosyltransferase/glycogen phosphorylase"/>
    <property type="match status" value="1"/>
</dbReference>
<organism evidence="14 15">
    <name type="scientific">Coemansia biformis</name>
    <dbReference type="NCBI Taxonomy" id="1286918"/>
    <lineage>
        <taxon>Eukaryota</taxon>
        <taxon>Fungi</taxon>
        <taxon>Fungi incertae sedis</taxon>
        <taxon>Zoopagomycota</taxon>
        <taxon>Kickxellomycotina</taxon>
        <taxon>Kickxellomycetes</taxon>
        <taxon>Kickxellales</taxon>
        <taxon>Kickxellaceae</taxon>
        <taxon>Coemansia</taxon>
    </lineage>
</organism>
<gene>
    <name evidence="12 14" type="primary">ALG13</name>
    <name evidence="14" type="ORF">LPJ61_004279</name>
</gene>
<name>A0A9W7YB53_9FUNG</name>
<sequence length="166" mass="17412">MSVYVTVGSTGFDGLVRAACAQDFLQALADRGFCRLVVQCGASAGQFAPPAAALKTLGITVESFDYTDQPLRPVEQADLVICHAGTGSILDALRSGRATIAVVNPGLMDNHQREIALELTRGGFLALAEPGSLAQAVSDAVYAGLRPYPRADPSPIGEILDEETQH</sequence>
<keyword evidence="6 12" id="KW-0328">Glycosyltransferase</keyword>
<accession>A0A9W7YB53</accession>
<dbReference type="Proteomes" id="UP001143981">
    <property type="component" value="Unassembled WGS sequence"/>
</dbReference>
<dbReference type="EC" id="2.4.1.141" evidence="4 12"/>
<dbReference type="OrthoDB" id="20273at2759"/>
<comment type="similarity">
    <text evidence="2 12">Belongs to the glycosyltransferase 28 family.</text>
</comment>
<evidence type="ECO:0000256" key="2">
    <source>
        <dbReference type="ARBA" id="ARBA00006962"/>
    </source>
</evidence>
<protein>
    <recommendedName>
        <fullName evidence="5 12">UDP-N-acetylglucosamine transferase subunit ALG13</fullName>
        <ecNumber evidence="4 12">2.4.1.141</ecNumber>
    </recommendedName>
    <alternativeName>
        <fullName evidence="10 12">Asparagine-linked glycosylation protein 13</fullName>
    </alternativeName>
</protein>
<evidence type="ECO:0000256" key="1">
    <source>
        <dbReference type="ARBA" id="ARBA00004240"/>
    </source>
</evidence>
<evidence type="ECO:0000256" key="8">
    <source>
        <dbReference type="ARBA" id="ARBA00022824"/>
    </source>
</evidence>
<dbReference type="Pfam" id="PF04101">
    <property type="entry name" value="Glyco_tran_28_C"/>
    <property type="match status" value="1"/>
</dbReference>
<dbReference type="AlphaFoldDB" id="A0A9W7YB53"/>
<evidence type="ECO:0000256" key="6">
    <source>
        <dbReference type="ARBA" id="ARBA00022676"/>
    </source>
</evidence>
<proteinExistence type="inferred from homology"/>
<dbReference type="InterPro" id="IPR039042">
    <property type="entry name" value="Alg13-like"/>
</dbReference>
<dbReference type="PANTHER" id="PTHR12867:SF6">
    <property type="entry name" value="N-ACETYLGLUCOSAMINYLDIPHOSPHODOLICHOL N-ACETYLGLUCOSAMINYLTRANSFERASE"/>
    <property type="match status" value="1"/>
</dbReference>
<dbReference type="GO" id="GO:0005783">
    <property type="term" value="C:endoplasmic reticulum"/>
    <property type="evidence" value="ECO:0007669"/>
    <property type="project" value="UniProtKB-SubCell"/>
</dbReference>
<evidence type="ECO:0000256" key="3">
    <source>
        <dbReference type="ARBA" id="ARBA00011198"/>
    </source>
</evidence>
<dbReference type="GO" id="GO:0004577">
    <property type="term" value="F:N-acetylglucosaminyldiphosphodolichol N-acetylglucosaminyltransferase activity"/>
    <property type="evidence" value="ECO:0007669"/>
    <property type="project" value="UniProtKB-EC"/>
</dbReference>
<reference evidence="14" key="1">
    <citation type="submission" date="2022-07" db="EMBL/GenBank/DDBJ databases">
        <title>Phylogenomic reconstructions and comparative analyses of Kickxellomycotina fungi.</title>
        <authorList>
            <person name="Reynolds N.K."/>
            <person name="Stajich J.E."/>
            <person name="Barry K."/>
            <person name="Grigoriev I.V."/>
            <person name="Crous P."/>
            <person name="Smith M.E."/>
        </authorList>
    </citation>
    <scope>NUCLEOTIDE SEQUENCE</scope>
    <source>
        <strain evidence="14">BCRC 34381</strain>
    </source>
</reference>
<evidence type="ECO:0000256" key="5">
    <source>
        <dbReference type="ARBA" id="ARBA00017468"/>
    </source>
</evidence>
<evidence type="ECO:0000256" key="7">
    <source>
        <dbReference type="ARBA" id="ARBA00022679"/>
    </source>
</evidence>
<evidence type="ECO:0000256" key="4">
    <source>
        <dbReference type="ARBA" id="ARBA00012614"/>
    </source>
</evidence>